<sequence length="143" mass="16198">MLFRLRIDISKLTRRQILRLRGWLLVAIVGVMFMQSVLTALLVFSIDNPLTFQESYAQSEQTVSQSHELAKQQLLSLLDFGQEPTKKKQASLNLYVFNLFVEEVAIEVPPCLPTDVASNADFAYLAGKGLLFHQKIPHPPRTV</sequence>
<dbReference type="EMBL" id="JACIBY010000017">
    <property type="protein sequence ID" value="MBB3841435.1"/>
    <property type="molecule type" value="Genomic_DNA"/>
</dbReference>
<reference evidence="2 3" key="1">
    <citation type="submission" date="2020-08" db="EMBL/GenBank/DDBJ databases">
        <title>Genomic Encyclopedia of Type Strains, Phase IV (KMG-IV): sequencing the most valuable type-strain genomes for metagenomic binning, comparative biology and taxonomic classification.</title>
        <authorList>
            <person name="Goeker M."/>
        </authorList>
    </citation>
    <scope>NUCLEOTIDE SEQUENCE [LARGE SCALE GENOMIC DNA]</scope>
    <source>
        <strain evidence="2 3">DSM 17976</strain>
    </source>
</reference>
<feature type="transmembrane region" description="Helical" evidence="1">
    <location>
        <begin position="20"/>
        <end position="44"/>
    </location>
</feature>
<dbReference type="Proteomes" id="UP000541352">
    <property type="component" value="Unassembled WGS sequence"/>
</dbReference>
<keyword evidence="1" id="KW-1133">Transmembrane helix</keyword>
<evidence type="ECO:0000313" key="2">
    <source>
        <dbReference type="EMBL" id="MBB3841435.1"/>
    </source>
</evidence>
<keyword evidence="1" id="KW-0812">Transmembrane</keyword>
<evidence type="ECO:0000313" key="3">
    <source>
        <dbReference type="Proteomes" id="UP000541352"/>
    </source>
</evidence>
<comment type="caution">
    <text evidence="2">The sequence shown here is derived from an EMBL/GenBank/DDBJ whole genome shotgun (WGS) entry which is preliminary data.</text>
</comment>
<proteinExistence type="predicted"/>
<organism evidence="2 3">
    <name type="scientific">Runella defluvii</name>
    <dbReference type="NCBI Taxonomy" id="370973"/>
    <lineage>
        <taxon>Bacteria</taxon>
        <taxon>Pseudomonadati</taxon>
        <taxon>Bacteroidota</taxon>
        <taxon>Cytophagia</taxon>
        <taxon>Cytophagales</taxon>
        <taxon>Spirosomataceae</taxon>
        <taxon>Runella</taxon>
    </lineage>
</organism>
<accession>A0A7W5ZRI1</accession>
<dbReference type="RefSeq" id="WP_183979107.1">
    <property type="nucleotide sequence ID" value="NZ_JACIBY010000017.1"/>
</dbReference>
<keyword evidence="1" id="KW-0472">Membrane</keyword>
<gene>
    <name evidence="2" type="ORF">FHS57_005463</name>
</gene>
<keyword evidence="3" id="KW-1185">Reference proteome</keyword>
<dbReference type="AlphaFoldDB" id="A0A7W5ZRI1"/>
<evidence type="ECO:0000256" key="1">
    <source>
        <dbReference type="SAM" id="Phobius"/>
    </source>
</evidence>
<name>A0A7W5ZRI1_9BACT</name>
<protein>
    <submittedName>
        <fullName evidence="2">Uncharacterized protein</fullName>
    </submittedName>
</protein>